<dbReference type="STRING" id="1165094.RINTHH_4440"/>
<evidence type="ECO:0000313" key="7">
    <source>
        <dbReference type="EMBL" id="CCH66599.1"/>
    </source>
</evidence>
<reference evidence="8" key="2">
    <citation type="submission" date="2016-01" db="EMBL/GenBank/DDBJ databases">
        <title>Diatom-associated endosymboitic cyanobacterium lacks core nitrogen metabolism enzymes.</title>
        <authorList>
            <person name="Hilton J.A."/>
            <person name="Foster R.A."/>
            <person name="Tripp H.J."/>
            <person name="Carter B.J."/>
            <person name="Zehr J.P."/>
            <person name="Villareal T.A."/>
        </authorList>
    </citation>
    <scope>NUCLEOTIDE SEQUENCE [LARGE SCALE GENOMIC DNA]</scope>
    <source>
        <strain evidence="8">HH01</strain>
    </source>
</reference>
<dbReference type="EMBL" id="CAIY01000027">
    <property type="protein sequence ID" value="CCH66599.1"/>
    <property type="molecule type" value="Genomic_DNA"/>
</dbReference>
<keyword evidence="7" id="KW-0131">Cell cycle</keyword>
<dbReference type="GO" id="GO:0005886">
    <property type="term" value="C:plasma membrane"/>
    <property type="evidence" value="ECO:0007669"/>
    <property type="project" value="TreeGrafter"/>
</dbReference>
<comment type="subcellular location">
    <subcellularLocation>
        <location evidence="1">Membrane</location>
    </subcellularLocation>
</comment>
<dbReference type="PANTHER" id="PTHR30627">
    <property type="entry name" value="PEPTIDOGLYCAN D,D-TRANSPEPTIDASE"/>
    <property type="match status" value="1"/>
</dbReference>
<protein>
    <submittedName>
        <fullName evidence="7">Cell division protein FtsI [Peptidoglycan synthetase]</fullName>
        <ecNumber evidence="7">2.4.1.129</ecNumber>
    </submittedName>
</protein>
<gene>
    <name evidence="7" type="ORF">RINTHH_4440</name>
</gene>
<dbReference type="InterPro" id="IPR005311">
    <property type="entry name" value="PBP_dimer"/>
</dbReference>
<dbReference type="Gene3D" id="3.90.1310.10">
    <property type="entry name" value="Penicillin-binding protein 2a (Domain 2)"/>
    <property type="match status" value="1"/>
</dbReference>
<evidence type="ECO:0000259" key="5">
    <source>
        <dbReference type="Pfam" id="PF00905"/>
    </source>
</evidence>
<evidence type="ECO:0000259" key="6">
    <source>
        <dbReference type="Pfam" id="PF03717"/>
    </source>
</evidence>
<keyword evidence="7" id="KW-0132">Cell division</keyword>
<comment type="caution">
    <text evidence="7">The sequence shown here is derived from an EMBL/GenBank/DDBJ whole genome shotgun (WGS) entry which is preliminary data.</text>
</comment>
<dbReference type="InterPro" id="IPR036138">
    <property type="entry name" value="PBP_dimer_sf"/>
</dbReference>
<dbReference type="EC" id="2.4.1.129" evidence="7"/>
<keyword evidence="7" id="KW-0328">Glycosyltransferase</keyword>
<dbReference type="Pfam" id="PF03717">
    <property type="entry name" value="PBP_dimer"/>
    <property type="match status" value="1"/>
</dbReference>
<keyword evidence="4" id="KW-1133">Transmembrane helix</keyword>
<name>M1WQV5_9NOST</name>
<comment type="similarity">
    <text evidence="2">Belongs to the transpeptidase family.</text>
</comment>
<feature type="domain" description="Penicillin-binding protein dimerisation" evidence="6">
    <location>
        <begin position="108"/>
        <end position="216"/>
    </location>
</feature>
<keyword evidence="3 4" id="KW-0472">Membrane</keyword>
<feature type="domain" description="Penicillin-binding protein transpeptidase" evidence="5">
    <location>
        <begin position="293"/>
        <end position="606"/>
    </location>
</feature>
<evidence type="ECO:0000256" key="1">
    <source>
        <dbReference type="ARBA" id="ARBA00004370"/>
    </source>
</evidence>
<keyword evidence="4" id="KW-0812">Transmembrane</keyword>
<dbReference type="SUPFAM" id="SSF56519">
    <property type="entry name" value="Penicillin binding protein dimerisation domain"/>
    <property type="match status" value="1"/>
</dbReference>
<dbReference type="GO" id="GO:0071555">
    <property type="term" value="P:cell wall organization"/>
    <property type="evidence" value="ECO:0007669"/>
    <property type="project" value="TreeGrafter"/>
</dbReference>
<keyword evidence="8" id="KW-1185">Reference proteome</keyword>
<dbReference type="SUPFAM" id="SSF56601">
    <property type="entry name" value="beta-lactamase/transpeptidase-like"/>
    <property type="match status" value="1"/>
</dbReference>
<evidence type="ECO:0000256" key="4">
    <source>
        <dbReference type="SAM" id="Phobius"/>
    </source>
</evidence>
<dbReference type="Proteomes" id="UP000053051">
    <property type="component" value="Unassembled WGS sequence"/>
</dbReference>
<dbReference type="InterPro" id="IPR012338">
    <property type="entry name" value="Beta-lactam/transpept-like"/>
</dbReference>
<dbReference type="PANTHER" id="PTHR30627:SF1">
    <property type="entry name" value="PEPTIDOGLYCAN D,D-TRANSPEPTIDASE FTSI"/>
    <property type="match status" value="1"/>
</dbReference>
<evidence type="ECO:0000256" key="3">
    <source>
        <dbReference type="ARBA" id="ARBA00023136"/>
    </source>
</evidence>
<dbReference type="InterPro" id="IPR050515">
    <property type="entry name" value="Beta-lactam/transpept"/>
</dbReference>
<dbReference type="AlphaFoldDB" id="M1WQV5"/>
<dbReference type="Gene3D" id="3.40.710.10">
    <property type="entry name" value="DD-peptidase/beta-lactamase superfamily"/>
    <property type="match status" value="1"/>
</dbReference>
<dbReference type="Gene3D" id="3.30.450.330">
    <property type="match status" value="1"/>
</dbReference>
<dbReference type="GO" id="GO:0016757">
    <property type="term" value="F:glycosyltransferase activity"/>
    <property type="evidence" value="ECO:0007669"/>
    <property type="project" value="UniProtKB-KW"/>
</dbReference>
<organism evidence="7 8">
    <name type="scientific">Richelia intracellularis HH01</name>
    <dbReference type="NCBI Taxonomy" id="1165094"/>
    <lineage>
        <taxon>Bacteria</taxon>
        <taxon>Bacillati</taxon>
        <taxon>Cyanobacteriota</taxon>
        <taxon>Cyanophyceae</taxon>
        <taxon>Nostocales</taxon>
        <taxon>Nostocaceae</taxon>
        <taxon>Richelia</taxon>
    </lineage>
</organism>
<accession>M1WQV5</accession>
<dbReference type="GO" id="GO:0051301">
    <property type="term" value="P:cell division"/>
    <property type="evidence" value="ECO:0007669"/>
    <property type="project" value="UniProtKB-KW"/>
</dbReference>
<keyword evidence="7" id="KW-0808">Transferase</keyword>
<sequence length="627" mass="69689">MILITRSRKNVIFMRKSSTKATKINLIAKTLIEKQRSGLRNIRIFFDSDVPELTANMKTRLFLVWGLLVLSGLGLAVNLYNLQIIRGPELRRKARNQQMVGIRPFIPRRPVLDRNLQIVAVDNPVYAFYVHPKLFTKSKRYIAQCLAPVLNQDARDLERKFLKKRSGILIATNLPEEIAHQVMNLRLNGLDLTKKYARFYPQQDLFAEVVGFVNLDRRGQAGVEYSQEKLLERSSETLRISRKGNGLLMPDHAPQGFLHADSLRLQLTIDSRLQRSARSALTAQVKKFNAKRGAVIVMDAWDGSILAMTSHPTYNPNEYSKADISLFRNWTVADLYEPGSTFKPINVAIALEAGAVQADDILNDSGAIRVGKHTIRNAAHKGYGNINIGEIIKYSSNVGMVKIIQKLDPSNYFAWLERIGFGQKVEIDLPFAVASQLKNKEEFINSPIEPATTSFGQGFSITPLQLVQMHGALANGGKLVIPHVVRGLFDSRGQMHDAPNLPKPRQIFSPVITQKVLEMMETVVTDINGTGKAAKIPRYRIAGKTGTAQKASKSGGYQRNAKVTSFVGIIPVELPRYVVLAIVDEPKGKNAYGGTVAAPIVKLVMEALISLEKIPPSQPVNQEEGKG</sequence>
<dbReference type="InterPro" id="IPR001460">
    <property type="entry name" value="PCN-bd_Tpept"/>
</dbReference>
<feature type="transmembrane region" description="Helical" evidence="4">
    <location>
        <begin position="61"/>
        <end position="82"/>
    </location>
</feature>
<dbReference type="Pfam" id="PF00905">
    <property type="entry name" value="Transpeptidase"/>
    <property type="match status" value="1"/>
</dbReference>
<evidence type="ECO:0000313" key="8">
    <source>
        <dbReference type="Proteomes" id="UP000053051"/>
    </source>
</evidence>
<evidence type="ECO:0000256" key="2">
    <source>
        <dbReference type="ARBA" id="ARBA00007171"/>
    </source>
</evidence>
<reference evidence="7 8" key="1">
    <citation type="submission" date="2012-05" db="EMBL/GenBank/DDBJ databases">
        <authorList>
            <person name="Hilton J."/>
        </authorList>
    </citation>
    <scope>NUCLEOTIDE SEQUENCE [LARGE SCALE GENOMIC DNA]</scope>
    <source>
        <strain evidence="7 8">HH01</strain>
    </source>
</reference>
<proteinExistence type="inferred from homology"/>
<dbReference type="GO" id="GO:0008658">
    <property type="term" value="F:penicillin binding"/>
    <property type="evidence" value="ECO:0007669"/>
    <property type="project" value="InterPro"/>
</dbReference>